<dbReference type="InterPro" id="IPR036388">
    <property type="entry name" value="WH-like_DNA-bd_sf"/>
</dbReference>
<dbReference type="InterPro" id="IPR005119">
    <property type="entry name" value="LysR_subst-bd"/>
</dbReference>
<keyword evidence="3" id="KW-0238">DNA-binding</keyword>
<proteinExistence type="inferred from homology"/>
<dbReference type="PROSITE" id="PS50931">
    <property type="entry name" value="HTH_LYSR"/>
    <property type="match status" value="1"/>
</dbReference>
<dbReference type="InterPro" id="IPR050950">
    <property type="entry name" value="HTH-type_LysR_regulators"/>
</dbReference>
<evidence type="ECO:0000256" key="4">
    <source>
        <dbReference type="ARBA" id="ARBA00023163"/>
    </source>
</evidence>
<dbReference type="Proteomes" id="UP000003257">
    <property type="component" value="Unassembled WGS sequence"/>
</dbReference>
<comment type="similarity">
    <text evidence="1">Belongs to the LysR transcriptional regulatory family.</text>
</comment>
<dbReference type="Gene3D" id="1.10.10.10">
    <property type="entry name" value="Winged helix-like DNA-binding domain superfamily/Winged helix DNA-binding domain"/>
    <property type="match status" value="1"/>
</dbReference>
<dbReference type="SUPFAM" id="SSF46785">
    <property type="entry name" value="Winged helix' DNA-binding domain"/>
    <property type="match status" value="1"/>
</dbReference>
<keyword evidence="7" id="KW-1185">Reference proteome</keyword>
<keyword evidence="2" id="KW-0805">Transcription regulation</keyword>
<keyword evidence="4" id="KW-0804">Transcription</keyword>
<dbReference type="InterPro" id="IPR000847">
    <property type="entry name" value="LysR_HTH_N"/>
</dbReference>
<dbReference type="RefSeq" id="WP_007118609.1">
    <property type="nucleotide sequence ID" value="NZ_ABID01000001.1"/>
</dbReference>
<dbReference type="Pfam" id="PF03466">
    <property type="entry name" value="LysR_substrate"/>
    <property type="match status" value="1"/>
</dbReference>
<evidence type="ECO:0000256" key="2">
    <source>
        <dbReference type="ARBA" id="ARBA00023015"/>
    </source>
</evidence>
<comment type="caution">
    <text evidence="6">The sequence shown here is derived from an EMBL/GenBank/DDBJ whole genome shotgun (WGS) entry which is preliminary data.</text>
</comment>
<organism evidence="6 7">
    <name type="scientific">Sulfitobacter indolifex HEL-45</name>
    <dbReference type="NCBI Taxonomy" id="391624"/>
    <lineage>
        <taxon>Bacteria</taxon>
        <taxon>Pseudomonadati</taxon>
        <taxon>Pseudomonadota</taxon>
        <taxon>Alphaproteobacteria</taxon>
        <taxon>Rhodobacterales</taxon>
        <taxon>Roseobacteraceae</taxon>
        <taxon>Sulfitobacter</taxon>
    </lineage>
</organism>
<dbReference type="PANTHER" id="PTHR30419:SF8">
    <property type="entry name" value="NITROGEN ASSIMILATION TRANSCRIPTIONAL ACTIVATOR-RELATED"/>
    <property type="match status" value="1"/>
</dbReference>
<dbReference type="InterPro" id="IPR036390">
    <property type="entry name" value="WH_DNA-bd_sf"/>
</dbReference>
<name>A0ABP2DHA6_9RHOB</name>
<reference evidence="6 7" key="1">
    <citation type="submission" date="2007-11" db="EMBL/GenBank/DDBJ databases">
        <authorList>
            <person name="Wagner-Dobler I."/>
            <person name="Ferriera S."/>
            <person name="Johnson J."/>
            <person name="Kravitz S."/>
            <person name="Beeson K."/>
            <person name="Sutton G."/>
            <person name="Rogers Y.-H."/>
            <person name="Friedman R."/>
            <person name="Frazier M."/>
            <person name="Venter J.C."/>
        </authorList>
    </citation>
    <scope>NUCLEOTIDE SEQUENCE [LARGE SCALE GENOMIC DNA]</scope>
    <source>
        <strain evidence="6 7">HEL-45</strain>
    </source>
</reference>
<evidence type="ECO:0000313" key="7">
    <source>
        <dbReference type="Proteomes" id="UP000003257"/>
    </source>
</evidence>
<evidence type="ECO:0000313" key="6">
    <source>
        <dbReference type="EMBL" id="EDQ06540.1"/>
    </source>
</evidence>
<feature type="domain" description="HTH lysR-type" evidence="5">
    <location>
        <begin position="23"/>
        <end position="75"/>
    </location>
</feature>
<sequence>MTYSGAKTAPPQNRSIALHSNFLKYFDEVARQGSIRKAATVLNVSSTSVNRKILSVEKQLGVAVFDRTPEGVELTGIGSILLEHCRKTLHDYGRTRVLIDDLRDLRTGHLKVETIDSVAFGILPQALHQFSQTFPDISISVTTALPDDVMKSVAEGNTDIGISFLLDLHPDVRVISEKSAPFGIIVRSDHPVAERNSVTIDDIASYRLVRTLDARGRNSIIDQVVSTITSPLSTHVFTNALIIAKQMILDNQGIGLYTKIGFIDEIEAGRLKFIPLVQEGLNDMRIGLLVSATHGIDPAKRHLCDVIGRALRMMRLDS</sequence>
<dbReference type="Gene3D" id="3.40.190.10">
    <property type="entry name" value="Periplasmic binding protein-like II"/>
    <property type="match status" value="2"/>
</dbReference>
<dbReference type="PANTHER" id="PTHR30419">
    <property type="entry name" value="HTH-TYPE TRANSCRIPTIONAL REGULATOR YBHD"/>
    <property type="match status" value="1"/>
</dbReference>
<dbReference type="SUPFAM" id="SSF53850">
    <property type="entry name" value="Periplasmic binding protein-like II"/>
    <property type="match status" value="1"/>
</dbReference>
<evidence type="ECO:0000259" key="5">
    <source>
        <dbReference type="PROSITE" id="PS50931"/>
    </source>
</evidence>
<protein>
    <submittedName>
        <fullName evidence="6">Transcriptional regulator, LysR family protein</fullName>
    </submittedName>
</protein>
<evidence type="ECO:0000256" key="1">
    <source>
        <dbReference type="ARBA" id="ARBA00009437"/>
    </source>
</evidence>
<dbReference type="Pfam" id="PF00126">
    <property type="entry name" value="HTH_1"/>
    <property type="match status" value="1"/>
</dbReference>
<gene>
    <name evidence="6" type="ORF">OIHEL45_06980</name>
</gene>
<dbReference type="EMBL" id="ABID01000001">
    <property type="protein sequence ID" value="EDQ06540.1"/>
    <property type="molecule type" value="Genomic_DNA"/>
</dbReference>
<evidence type="ECO:0000256" key="3">
    <source>
        <dbReference type="ARBA" id="ARBA00023125"/>
    </source>
</evidence>
<accession>A0ABP2DHA6</accession>